<gene>
    <name evidence="3" type="ORF">FA14DRAFT_68372</name>
</gene>
<evidence type="ECO:0000256" key="2">
    <source>
        <dbReference type="SAM" id="Phobius"/>
    </source>
</evidence>
<name>A0A316V916_9BASI</name>
<dbReference type="InParanoid" id="A0A316V916"/>
<feature type="transmembrane region" description="Helical" evidence="2">
    <location>
        <begin position="282"/>
        <end position="307"/>
    </location>
</feature>
<dbReference type="OrthoDB" id="3359721at2759"/>
<evidence type="ECO:0000313" key="4">
    <source>
        <dbReference type="Proteomes" id="UP000245771"/>
    </source>
</evidence>
<feature type="transmembrane region" description="Helical" evidence="2">
    <location>
        <begin position="153"/>
        <end position="174"/>
    </location>
</feature>
<reference evidence="3 4" key="1">
    <citation type="journal article" date="2018" name="Mol. Biol. Evol.">
        <title>Broad Genomic Sampling Reveals a Smut Pathogenic Ancestry of the Fungal Clade Ustilaginomycotina.</title>
        <authorList>
            <person name="Kijpornyongpan T."/>
            <person name="Mondo S.J."/>
            <person name="Barry K."/>
            <person name="Sandor L."/>
            <person name="Lee J."/>
            <person name="Lipzen A."/>
            <person name="Pangilinan J."/>
            <person name="LaButti K."/>
            <person name="Hainaut M."/>
            <person name="Henrissat B."/>
            <person name="Grigoriev I.V."/>
            <person name="Spatafora J.W."/>
            <person name="Aime M.C."/>
        </authorList>
    </citation>
    <scope>NUCLEOTIDE SEQUENCE [LARGE SCALE GENOMIC DNA]</scope>
    <source>
        <strain evidence="3 4">MCA 3882</strain>
    </source>
</reference>
<feature type="transmembrane region" description="Helical" evidence="2">
    <location>
        <begin position="195"/>
        <end position="217"/>
    </location>
</feature>
<feature type="compositionally biased region" description="Polar residues" evidence="1">
    <location>
        <begin position="702"/>
        <end position="715"/>
    </location>
</feature>
<sequence>MMEGVAKRAIELIGSANEKHVDFPASILTGLQSSSGASAQSLSELDKFIHGLFAFDLPKNFFIQMAVAGACIATLVLVGLATIYSRVTQRAFWIFKATRRSEGIYLVPNALNTFLLFEGVFAALWLAFIIIQYEGYWRQVDEIQKHIATFNLIIWWPLWIGAFMAGWGSFYTAPGALDKGPLRSNGLGKFLPRPLVINIFCIGTPLILIISLIPLIVLTQHHLNDAFGAYKIFRAQIASAIASAGSNPIAASPEQSLQFLSTANTIWDMQVKTGYYMAIGYAIWPVWAAIFLIFYMPAGGYLVYLVWGQLRRQKSLLIELREKYIEEEAIERRKRELAREDGLGPGNQVYRRLGTNSTGGAVAMRQIISLGEESAPHDPTSSLLFQPLTSSQERATTIAGPEAAPSPPVTPSTVVQGRTQLSHNHHSESNEQKRSNSTEGEEGQDVFFPPMKPEMQRRAGTKRLSSVGGTPYTRYKYLRRCFINLTVLYAAIVLGAALYLGVSASLARYLYKSYQKGPEDLAHIVYYTCVIAAWGAVVFGSACIAAIMARLIDPANGPNSSSRNVSDEKGAGGQGGFARRVVAANSPFTIRKKLSHSSSSPLQEKTRTLPAVPESVGATVDELMTGISIPAPVQHTRSIGAASSRYPRRMSSLDDGHLPVPPPMQNRALKFDMHPRPERGLILEPTAASSFAELGGEESSLWPENSGRTSTSSRFKQLKRKNNLKSINTTPTLPSDFPSSAVGSSNNSSQRSLPSRRKYSLTEPTAAPPPPPAKPLAPARTPPLSPQYMALIKDGKRGRRDDGLNEYKLDDEVAPVPPSKMGIARSRGDWHVDPSFTGLQHPLMHETSTSAPITMPDPHMALFSGLKFGAIPVQGADVSATQSDESDIETPMVNNSFSAHRKLQRDSKQDVPAPVTISNKASLSTVQTSPSVAVTPIMTRSSGLKSGVSPFASPTIGLPPTPTSATAFTTYHNAAGE</sequence>
<evidence type="ECO:0000256" key="1">
    <source>
        <dbReference type="SAM" id="MobiDB-lite"/>
    </source>
</evidence>
<proteinExistence type="predicted"/>
<accession>A0A316V916</accession>
<dbReference type="Proteomes" id="UP000245771">
    <property type="component" value="Unassembled WGS sequence"/>
</dbReference>
<dbReference type="AlphaFoldDB" id="A0A316V916"/>
<dbReference type="EMBL" id="KZ819604">
    <property type="protein sequence ID" value="PWN34087.1"/>
    <property type="molecule type" value="Genomic_DNA"/>
</dbReference>
<keyword evidence="2" id="KW-0812">Transmembrane</keyword>
<feature type="compositionally biased region" description="Low complexity" evidence="1">
    <location>
        <begin position="739"/>
        <end position="753"/>
    </location>
</feature>
<keyword evidence="4" id="KW-1185">Reference proteome</keyword>
<feature type="compositionally biased region" description="Polar residues" evidence="1">
    <location>
        <begin position="724"/>
        <end position="733"/>
    </location>
</feature>
<feature type="region of interest" description="Disordered" evidence="1">
    <location>
        <begin position="390"/>
        <end position="451"/>
    </location>
</feature>
<dbReference type="RefSeq" id="XP_025354389.1">
    <property type="nucleotide sequence ID" value="XM_025502700.1"/>
</dbReference>
<feature type="transmembrane region" description="Helical" evidence="2">
    <location>
        <begin position="482"/>
        <end position="504"/>
    </location>
</feature>
<feature type="compositionally biased region" description="Pro residues" evidence="1">
    <location>
        <begin position="766"/>
        <end position="785"/>
    </location>
</feature>
<feature type="compositionally biased region" description="Basic and acidic residues" evidence="1">
    <location>
        <begin position="425"/>
        <end position="436"/>
    </location>
</feature>
<protein>
    <submittedName>
        <fullName evidence="3">Uncharacterized protein</fullName>
    </submittedName>
</protein>
<feature type="transmembrane region" description="Helical" evidence="2">
    <location>
        <begin position="524"/>
        <end position="549"/>
    </location>
</feature>
<organism evidence="3 4">
    <name type="scientific">Meira miltonrushii</name>
    <dbReference type="NCBI Taxonomy" id="1280837"/>
    <lineage>
        <taxon>Eukaryota</taxon>
        <taxon>Fungi</taxon>
        <taxon>Dikarya</taxon>
        <taxon>Basidiomycota</taxon>
        <taxon>Ustilaginomycotina</taxon>
        <taxon>Exobasidiomycetes</taxon>
        <taxon>Exobasidiales</taxon>
        <taxon>Brachybasidiaceae</taxon>
        <taxon>Meira</taxon>
    </lineage>
</organism>
<feature type="region of interest" description="Disordered" evidence="1">
    <location>
        <begin position="694"/>
        <end position="785"/>
    </location>
</feature>
<feature type="transmembrane region" description="Helical" evidence="2">
    <location>
        <begin position="61"/>
        <end position="84"/>
    </location>
</feature>
<keyword evidence="2" id="KW-1133">Transmembrane helix</keyword>
<dbReference type="GeneID" id="37024481"/>
<keyword evidence="2" id="KW-0472">Membrane</keyword>
<feature type="transmembrane region" description="Helical" evidence="2">
    <location>
        <begin position="105"/>
        <end position="133"/>
    </location>
</feature>
<evidence type="ECO:0000313" key="3">
    <source>
        <dbReference type="EMBL" id="PWN34087.1"/>
    </source>
</evidence>